<evidence type="ECO:0000256" key="1">
    <source>
        <dbReference type="SAM" id="Coils"/>
    </source>
</evidence>
<protein>
    <submittedName>
        <fullName evidence="3">Nucleoprotein TPR</fullName>
    </submittedName>
</protein>
<gene>
    <name evidence="3" type="ORF">PHPALM_19025</name>
</gene>
<name>A0A2P4XIB9_9STRA</name>
<proteinExistence type="predicted"/>
<feature type="coiled-coil region" evidence="1">
    <location>
        <begin position="7"/>
        <end position="45"/>
    </location>
</feature>
<feature type="non-terminal residue" evidence="3">
    <location>
        <position position="1"/>
    </location>
</feature>
<evidence type="ECO:0000256" key="2">
    <source>
        <dbReference type="SAM" id="MobiDB-lite"/>
    </source>
</evidence>
<dbReference type="OrthoDB" id="194358at2759"/>
<evidence type="ECO:0000313" key="3">
    <source>
        <dbReference type="EMBL" id="POM65286.1"/>
    </source>
</evidence>
<dbReference type="Proteomes" id="UP000237271">
    <property type="component" value="Unassembled WGS sequence"/>
</dbReference>
<keyword evidence="4" id="KW-1185">Reference proteome</keyword>
<feature type="coiled-coil region" evidence="1">
    <location>
        <begin position="131"/>
        <end position="190"/>
    </location>
</feature>
<reference evidence="3 4" key="1">
    <citation type="journal article" date="2017" name="Genome Biol. Evol.">
        <title>Phytophthora megakarya and P. palmivora, closely related causal agents of cacao black pod rot, underwent increases in genome sizes and gene numbers by different mechanisms.</title>
        <authorList>
            <person name="Ali S.S."/>
            <person name="Shao J."/>
            <person name="Lary D.J."/>
            <person name="Kronmiller B."/>
            <person name="Shen D."/>
            <person name="Strem M.D."/>
            <person name="Amoako-Attah I."/>
            <person name="Akrofi A.Y."/>
            <person name="Begoude B.A."/>
            <person name="Ten Hoopen G.M."/>
            <person name="Coulibaly K."/>
            <person name="Kebe B.I."/>
            <person name="Melnick R.L."/>
            <person name="Guiltinan M.J."/>
            <person name="Tyler B.M."/>
            <person name="Meinhardt L.W."/>
            <person name="Bailey B.A."/>
        </authorList>
    </citation>
    <scope>NUCLEOTIDE SEQUENCE [LARGE SCALE GENOMIC DNA]</scope>
    <source>
        <strain evidence="4">sbr112.9</strain>
    </source>
</reference>
<dbReference type="EMBL" id="NCKW01010358">
    <property type="protein sequence ID" value="POM65286.1"/>
    <property type="molecule type" value="Genomic_DNA"/>
</dbReference>
<feature type="region of interest" description="Disordered" evidence="2">
    <location>
        <begin position="381"/>
        <end position="403"/>
    </location>
</feature>
<accession>A0A2P4XIB9</accession>
<evidence type="ECO:0000313" key="4">
    <source>
        <dbReference type="Proteomes" id="UP000237271"/>
    </source>
</evidence>
<organism evidence="3 4">
    <name type="scientific">Phytophthora palmivora</name>
    <dbReference type="NCBI Taxonomy" id="4796"/>
    <lineage>
        <taxon>Eukaryota</taxon>
        <taxon>Sar</taxon>
        <taxon>Stramenopiles</taxon>
        <taxon>Oomycota</taxon>
        <taxon>Peronosporomycetes</taxon>
        <taxon>Peronosporales</taxon>
        <taxon>Peronosporaceae</taxon>
        <taxon>Phytophthora</taxon>
    </lineage>
</organism>
<dbReference type="AlphaFoldDB" id="A0A2P4XIB9"/>
<keyword evidence="1" id="KW-0175">Coiled coil</keyword>
<sequence>EKVLAQLQLKQEECHEREEEALRLRNEAIQDRDVARERAKEAQLDQGIAKQNQLEVERERDQAIERLLKGEAEIMHDKEKWRKQIAKTELERRNIQIEIDRQTEILRCENAKLEKTVATLTVANTRQRTDLERHQLTISTLEKQLSRLQQELKASSEHNSKLKEQVDSLVEEKRLEYKAWRAQLEAKLQKEYSDDLKMMLDSVIMTWKSLQICQQQMNAFGALATEPRTTSPSRTPAIMSAIFQNQRPHTSAAGLGTTDQTGFLPFIQEIPATGLKEPSSPHVIFKPSHLANIVSDSPPVPFADREKSITNHRAQAETALHEIIIGTTSEQIVQLCSFVQTFLGDVTTYISANMQRLRRRAHAQEKNIERKGELIQRFTHHREEKAKRQNPARFRELSVRPLL</sequence>
<comment type="caution">
    <text evidence="3">The sequence shown here is derived from an EMBL/GenBank/DDBJ whole genome shotgun (WGS) entry which is preliminary data.</text>
</comment>